<comment type="function">
    <text evidence="12">Structural component of the gap junctions.</text>
</comment>
<sequence>MAGAVLPAFSKLSALLHTRETDHQLDTLVMRLHHRATARLLLVAAFVVSTRSLAGEPIECSTDARVPRQLMNSYCFVTATFSVTGGGGGETPAGLGRGGEDTVRRHSYYQWVPFMFCLQALAFYLPYALWKHSTGSVLRDCLAFQVDQPDTTMHASSTKLMSFAGYLSARMGKVNQSIVKTFFFVELACLLNVIGNLFLIDLFLGVDFGRYCVSRAAALLTGTPPEPDLVFPPLAKCTFAKFGASGTLERVDAVCVLPHNVFNEKLFVFVWVWTALLAALTVMYVLFRAVTLAVPKVRRNLLLARLVPELRDHGRQVFEQCTVADWFLLCQIGRHMDALAFSELVRHLAASHQELLLPAISVALSRRASQWSDGHRRSTDHQTKLTG</sequence>
<gene>
    <name evidence="13" type="primary">Inx2_4</name>
    <name evidence="12" type="synonym">inx</name>
    <name evidence="13" type="ORF">FJT64_024723</name>
</gene>
<feature type="transmembrane region" description="Helical" evidence="12">
    <location>
        <begin position="266"/>
        <end position="287"/>
    </location>
</feature>
<evidence type="ECO:0000256" key="2">
    <source>
        <dbReference type="ARBA" id="ARBA00004651"/>
    </source>
</evidence>
<dbReference type="EMBL" id="VIIS01000957">
    <property type="protein sequence ID" value="KAF0303282.1"/>
    <property type="molecule type" value="Genomic_DNA"/>
</dbReference>
<dbReference type="GO" id="GO:0005886">
    <property type="term" value="C:plasma membrane"/>
    <property type="evidence" value="ECO:0007669"/>
    <property type="project" value="UniProtKB-SubCell"/>
</dbReference>
<name>A0A6A4WKW5_AMPAM</name>
<reference evidence="13 14" key="1">
    <citation type="submission" date="2019-07" db="EMBL/GenBank/DDBJ databases">
        <title>Draft genome assembly of a fouling barnacle, Amphibalanus amphitrite (Darwin, 1854): The first reference genome for Thecostraca.</title>
        <authorList>
            <person name="Kim W."/>
        </authorList>
    </citation>
    <scope>NUCLEOTIDE SEQUENCE [LARGE SCALE GENOMIC DNA]</scope>
    <source>
        <strain evidence="13">SNU_AA5</strain>
        <tissue evidence="13">Soma without cirri and trophi</tissue>
    </source>
</reference>
<keyword evidence="8 12" id="KW-1133">Transmembrane helix</keyword>
<keyword evidence="9 12" id="KW-0406">Ion transport</keyword>
<accession>A0A6A4WKW5</accession>
<evidence type="ECO:0000256" key="11">
    <source>
        <dbReference type="ARBA" id="ARBA00023303"/>
    </source>
</evidence>
<evidence type="ECO:0000256" key="10">
    <source>
        <dbReference type="ARBA" id="ARBA00023136"/>
    </source>
</evidence>
<evidence type="ECO:0000256" key="6">
    <source>
        <dbReference type="ARBA" id="ARBA00022868"/>
    </source>
</evidence>
<dbReference type="InterPro" id="IPR000990">
    <property type="entry name" value="Innexin"/>
</dbReference>
<comment type="caution">
    <text evidence="13">The sequence shown here is derived from an EMBL/GenBank/DDBJ whole genome shotgun (WGS) entry which is preliminary data.</text>
</comment>
<feature type="transmembrane region" description="Helical" evidence="12">
    <location>
        <begin position="178"/>
        <end position="200"/>
    </location>
</feature>
<dbReference type="PROSITE" id="PS51013">
    <property type="entry name" value="PANNEXIN"/>
    <property type="match status" value="1"/>
</dbReference>
<comment type="caution">
    <text evidence="12">Lacks conserved residue(s) required for the propagation of feature annotation.</text>
</comment>
<keyword evidence="5 12" id="KW-0812">Transmembrane</keyword>
<evidence type="ECO:0000256" key="1">
    <source>
        <dbReference type="ARBA" id="ARBA00004610"/>
    </source>
</evidence>
<keyword evidence="7" id="KW-0965">Cell junction</keyword>
<dbReference type="Proteomes" id="UP000440578">
    <property type="component" value="Unassembled WGS sequence"/>
</dbReference>
<keyword evidence="11 12" id="KW-0407">Ion channel</keyword>
<dbReference type="GO" id="GO:0007602">
    <property type="term" value="P:phototransduction"/>
    <property type="evidence" value="ECO:0007669"/>
    <property type="project" value="TreeGrafter"/>
</dbReference>
<keyword evidence="4" id="KW-1003">Cell membrane</keyword>
<dbReference type="PRINTS" id="PR01262">
    <property type="entry name" value="INNEXIN"/>
</dbReference>
<dbReference type="GO" id="GO:0005243">
    <property type="term" value="F:gap junction channel activity"/>
    <property type="evidence" value="ECO:0007669"/>
    <property type="project" value="TreeGrafter"/>
</dbReference>
<evidence type="ECO:0000256" key="3">
    <source>
        <dbReference type="ARBA" id="ARBA00022448"/>
    </source>
</evidence>
<evidence type="ECO:0000313" key="13">
    <source>
        <dbReference type="EMBL" id="KAF0303282.1"/>
    </source>
</evidence>
<evidence type="ECO:0000313" key="14">
    <source>
        <dbReference type="Proteomes" id="UP000440578"/>
    </source>
</evidence>
<dbReference type="AlphaFoldDB" id="A0A6A4WKW5"/>
<organism evidence="13 14">
    <name type="scientific">Amphibalanus amphitrite</name>
    <name type="common">Striped barnacle</name>
    <name type="synonym">Balanus amphitrite</name>
    <dbReference type="NCBI Taxonomy" id="1232801"/>
    <lineage>
        <taxon>Eukaryota</taxon>
        <taxon>Metazoa</taxon>
        <taxon>Ecdysozoa</taxon>
        <taxon>Arthropoda</taxon>
        <taxon>Crustacea</taxon>
        <taxon>Multicrustacea</taxon>
        <taxon>Cirripedia</taxon>
        <taxon>Thoracica</taxon>
        <taxon>Thoracicalcarea</taxon>
        <taxon>Balanomorpha</taxon>
        <taxon>Balanoidea</taxon>
        <taxon>Balanidae</taxon>
        <taxon>Amphibalaninae</taxon>
        <taxon>Amphibalanus</taxon>
    </lineage>
</organism>
<comment type="subcellular location">
    <subcellularLocation>
        <location evidence="1">Cell junction</location>
        <location evidence="1">Gap junction</location>
    </subcellularLocation>
    <subcellularLocation>
        <location evidence="2 12">Cell membrane</location>
        <topology evidence="2 12">Multi-pass membrane protein</topology>
    </subcellularLocation>
</comment>
<dbReference type="PANTHER" id="PTHR11893:SF41">
    <property type="entry name" value="INNEXIN INX2"/>
    <property type="match status" value="1"/>
</dbReference>
<dbReference type="GO" id="GO:0034220">
    <property type="term" value="P:monoatomic ion transmembrane transport"/>
    <property type="evidence" value="ECO:0007669"/>
    <property type="project" value="UniProtKB-KW"/>
</dbReference>
<dbReference type="OrthoDB" id="5867527at2759"/>
<dbReference type="GO" id="GO:0005921">
    <property type="term" value="C:gap junction"/>
    <property type="evidence" value="ECO:0007669"/>
    <property type="project" value="UniProtKB-SubCell"/>
</dbReference>
<evidence type="ECO:0000256" key="7">
    <source>
        <dbReference type="ARBA" id="ARBA00022949"/>
    </source>
</evidence>
<feature type="transmembrane region" description="Helical" evidence="12">
    <location>
        <begin position="108"/>
        <end position="130"/>
    </location>
</feature>
<keyword evidence="10 12" id="KW-0472">Membrane</keyword>
<evidence type="ECO:0000256" key="9">
    <source>
        <dbReference type="ARBA" id="ARBA00023065"/>
    </source>
</evidence>
<keyword evidence="3 12" id="KW-0813">Transport</keyword>
<evidence type="ECO:0000256" key="8">
    <source>
        <dbReference type="ARBA" id="ARBA00022989"/>
    </source>
</evidence>
<dbReference type="Pfam" id="PF00876">
    <property type="entry name" value="Innexin"/>
    <property type="match status" value="1"/>
</dbReference>
<keyword evidence="14" id="KW-1185">Reference proteome</keyword>
<comment type="similarity">
    <text evidence="12">Belongs to the pannexin family.</text>
</comment>
<evidence type="ECO:0000256" key="12">
    <source>
        <dbReference type="RuleBase" id="RU010713"/>
    </source>
</evidence>
<evidence type="ECO:0000256" key="4">
    <source>
        <dbReference type="ARBA" id="ARBA00022475"/>
    </source>
</evidence>
<protein>
    <recommendedName>
        <fullName evidence="12">Innexin</fullName>
    </recommendedName>
</protein>
<dbReference type="PANTHER" id="PTHR11893">
    <property type="entry name" value="INNEXIN"/>
    <property type="match status" value="1"/>
</dbReference>
<proteinExistence type="inferred from homology"/>
<evidence type="ECO:0000256" key="5">
    <source>
        <dbReference type="ARBA" id="ARBA00022692"/>
    </source>
</evidence>
<keyword evidence="6" id="KW-0303">Gap junction</keyword>